<evidence type="ECO:0000256" key="2">
    <source>
        <dbReference type="SAM" id="SignalP"/>
    </source>
</evidence>
<gene>
    <name evidence="3" type="ORF">GRI32_00965</name>
</gene>
<feature type="chain" id="PRO_5033060244" description="Methyltransferase" evidence="2">
    <location>
        <begin position="29"/>
        <end position="316"/>
    </location>
</feature>
<keyword evidence="2" id="KW-0732">Signal</keyword>
<evidence type="ECO:0000313" key="4">
    <source>
        <dbReference type="Proteomes" id="UP000435243"/>
    </source>
</evidence>
<feature type="compositionally biased region" description="Low complexity" evidence="1">
    <location>
        <begin position="47"/>
        <end position="64"/>
    </location>
</feature>
<comment type="caution">
    <text evidence="3">The sequence shown here is derived from an EMBL/GenBank/DDBJ whole genome shotgun (WGS) entry which is preliminary data.</text>
</comment>
<dbReference type="SUPFAM" id="SSF53335">
    <property type="entry name" value="S-adenosyl-L-methionine-dependent methyltransferases"/>
    <property type="match status" value="1"/>
</dbReference>
<dbReference type="Gene3D" id="3.40.50.150">
    <property type="entry name" value="Vaccinia Virus protein VP39"/>
    <property type="match status" value="1"/>
</dbReference>
<evidence type="ECO:0000256" key="1">
    <source>
        <dbReference type="SAM" id="MobiDB-lite"/>
    </source>
</evidence>
<dbReference type="Proteomes" id="UP000435243">
    <property type="component" value="Unassembled WGS sequence"/>
</dbReference>
<sequence length="316" mass="34561">MMRISGILAAAATATATAALCLAAPASAQDRTREILGRVLDSVLGPQPQAQQPEAQPVPQTTTVAVPQMPQVLAHPRRNDDRVRDQYRHPAETLDFFGIRPGMTVVDYMPATGWYSRILIPFLGQQGTYIGMNPELDASLTGYWDMYRNAATRIPADASQWVGNEGARVVGVNTNDDLAAYAGSADRVLIFREIHNMRRFGWLHDSLVAARTLLKPDGMLGVVQHRADPDAPASYVLGDNGYQREEDVIALLSAYGFELVGRSEINANALDPANWEGGVWSLSPSFAGAAEGSRERRRRAAIGESDRMTLLFRKRA</sequence>
<dbReference type="OrthoDB" id="9801692at2"/>
<dbReference type="EMBL" id="WTYY01000001">
    <property type="protein sequence ID" value="MXO87308.1"/>
    <property type="molecule type" value="Genomic_DNA"/>
</dbReference>
<dbReference type="InterPro" id="IPR029063">
    <property type="entry name" value="SAM-dependent_MTases_sf"/>
</dbReference>
<name>A0A844ZHP6_9SPHN</name>
<protein>
    <recommendedName>
        <fullName evidence="5">Methyltransferase</fullName>
    </recommendedName>
</protein>
<proteinExistence type="predicted"/>
<keyword evidence="4" id="KW-1185">Reference proteome</keyword>
<feature type="signal peptide" evidence="2">
    <location>
        <begin position="1"/>
        <end position="28"/>
    </location>
</feature>
<feature type="region of interest" description="Disordered" evidence="1">
    <location>
        <begin position="47"/>
        <end position="84"/>
    </location>
</feature>
<dbReference type="AlphaFoldDB" id="A0A844ZHP6"/>
<dbReference type="RefSeq" id="WP_160589264.1">
    <property type="nucleotide sequence ID" value="NZ_BAAAFP010000002.1"/>
</dbReference>
<evidence type="ECO:0000313" key="3">
    <source>
        <dbReference type="EMBL" id="MXO87308.1"/>
    </source>
</evidence>
<evidence type="ECO:0008006" key="5">
    <source>
        <dbReference type="Google" id="ProtNLM"/>
    </source>
</evidence>
<reference evidence="3 4" key="1">
    <citation type="submission" date="2019-12" db="EMBL/GenBank/DDBJ databases">
        <title>Genomic-based taxomic classification of the family Erythrobacteraceae.</title>
        <authorList>
            <person name="Xu L."/>
        </authorList>
    </citation>
    <scope>NUCLEOTIDE SEQUENCE [LARGE SCALE GENOMIC DNA]</scope>
    <source>
        <strain evidence="3 4">JCM 16339</strain>
    </source>
</reference>
<organism evidence="3 4">
    <name type="scientific">Alteraurantiacibacter aestuarii</name>
    <dbReference type="NCBI Taxonomy" id="650004"/>
    <lineage>
        <taxon>Bacteria</taxon>
        <taxon>Pseudomonadati</taxon>
        <taxon>Pseudomonadota</taxon>
        <taxon>Alphaproteobacteria</taxon>
        <taxon>Sphingomonadales</taxon>
        <taxon>Erythrobacteraceae</taxon>
        <taxon>Alteraurantiacibacter</taxon>
    </lineage>
</organism>
<accession>A0A844ZHP6</accession>